<evidence type="ECO:0000259" key="5">
    <source>
        <dbReference type="Pfam" id="PF00389"/>
    </source>
</evidence>
<dbReference type="Proteomes" id="UP000215214">
    <property type="component" value="Chromosome TJEJU"/>
</dbReference>
<dbReference type="RefSeq" id="WP_095072060.1">
    <property type="nucleotide sequence ID" value="NZ_LT899436.1"/>
</dbReference>
<dbReference type="SUPFAM" id="SSF51735">
    <property type="entry name" value="NAD(P)-binding Rossmann-fold domains"/>
    <property type="match status" value="1"/>
</dbReference>
<feature type="domain" description="D-isomer specific 2-hydroxyacid dehydrogenase catalytic" evidence="5">
    <location>
        <begin position="3"/>
        <end position="312"/>
    </location>
</feature>
<dbReference type="KEGG" id="tje:TJEJU_2225"/>
<dbReference type="InterPro" id="IPR036291">
    <property type="entry name" value="NAD(P)-bd_dom_sf"/>
</dbReference>
<dbReference type="SUPFAM" id="SSF52283">
    <property type="entry name" value="Formate/glycerate dehydrogenase catalytic domain-like"/>
    <property type="match status" value="1"/>
</dbReference>
<dbReference type="EC" id="1.1.1.95" evidence="7"/>
<keyword evidence="8" id="KW-1185">Reference proteome</keyword>
<evidence type="ECO:0000256" key="3">
    <source>
        <dbReference type="ARBA" id="ARBA00023027"/>
    </source>
</evidence>
<dbReference type="GO" id="GO:0004617">
    <property type="term" value="F:phosphoglycerate dehydrogenase activity"/>
    <property type="evidence" value="ECO:0007669"/>
    <property type="project" value="UniProtKB-EC"/>
</dbReference>
<gene>
    <name evidence="7" type="primary">serA</name>
    <name evidence="7" type="ORF">TJEJU_2225</name>
</gene>
<evidence type="ECO:0000256" key="2">
    <source>
        <dbReference type="ARBA" id="ARBA00023002"/>
    </source>
</evidence>
<name>A0A238UBQ9_9FLAO</name>
<sequence>MKILVNEGITQGGVDILESKGFEVIITKVAQEQLENYINDNSIDAILVKDNTQIQQELIDGCPTLKLIASGGSMDNIDVQYAIDQGLHIVDSKEGSANATAELIFAHLSGLARNLHLANREMPLEGDMNFKGLHKLYQGVELSGKTLGLIGINSSSLATAKIALGYGMKVVFSDPEIVETSLELEFFDGQTVNFEFNTIPFDELLEESDFITVHLNSDNFKLGEAEFKKVKEGVMIINCVKEGLVDEIALITSIDKGPIRYAALDVFENQPNPEIQLLMNPNLSLSPNVAKATNEAQEKISIELANQIANLLS</sequence>
<dbReference type="PANTHER" id="PTHR42789:SF1">
    <property type="entry name" value="D-ISOMER SPECIFIC 2-HYDROXYACID DEHYDROGENASE FAMILY PROTEIN (AFU_ORTHOLOGUE AFUA_6G10090)"/>
    <property type="match status" value="1"/>
</dbReference>
<dbReference type="InterPro" id="IPR006139">
    <property type="entry name" value="D-isomer_2_OHA_DH_cat_dom"/>
</dbReference>
<evidence type="ECO:0000313" key="7">
    <source>
        <dbReference type="EMBL" id="SNR15914.1"/>
    </source>
</evidence>
<keyword evidence="3" id="KW-0520">NAD</keyword>
<dbReference type="GO" id="GO:0051287">
    <property type="term" value="F:NAD binding"/>
    <property type="evidence" value="ECO:0007669"/>
    <property type="project" value="InterPro"/>
</dbReference>
<dbReference type="EMBL" id="LT899436">
    <property type="protein sequence ID" value="SNR15914.1"/>
    <property type="molecule type" value="Genomic_DNA"/>
</dbReference>
<evidence type="ECO:0000256" key="1">
    <source>
        <dbReference type="ARBA" id="ARBA00005854"/>
    </source>
</evidence>
<evidence type="ECO:0000313" key="8">
    <source>
        <dbReference type="Proteomes" id="UP000215214"/>
    </source>
</evidence>
<reference evidence="7 8" key="1">
    <citation type="submission" date="2017-07" db="EMBL/GenBank/DDBJ databases">
        <authorList>
            <person name="Sun Z.S."/>
            <person name="Albrecht U."/>
            <person name="Echele G."/>
            <person name="Lee C.C."/>
        </authorList>
    </citation>
    <scope>NUCLEOTIDE SEQUENCE [LARGE SCALE GENOMIC DNA]</scope>
    <source>
        <strain evidence="8">type strain: KCTC 22618</strain>
    </source>
</reference>
<protein>
    <submittedName>
        <fullName evidence="7">Phosphoglycerate dehydrogenase</fullName>
        <ecNumber evidence="7">1.1.1.95</ecNumber>
    </submittedName>
</protein>
<dbReference type="OrthoDB" id="9805416at2"/>
<comment type="similarity">
    <text evidence="1 4">Belongs to the D-isomer specific 2-hydroxyacid dehydrogenase family.</text>
</comment>
<organism evidence="7 8">
    <name type="scientific">Tenacibaculum jejuense</name>
    <dbReference type="NCBI Taxonomy" id="584609"/>
    <lineage>
        <taxon>Bacteria</taxon>
        <taxon>Pseudomonadati</taxon>
        <taxon>Bacteroidota</taxon>
        <taxon>Flavobacteriia</taxon>
        <taxon>Flavobacteriales</taxon>
        <taxon>Flavobacteriaceae</taxon>
        <taxon>Tenacibaculum</taxon>
    </lineage>
</organism>
<dbReference type="Pfam" id="PF00389">
    <property type="entry name" value="2-Hacid_dh"/>
    <property type="match status" value="1"/>
</dbReference>
<accession>A0A238UBQ9</accession>
<feature type="domain" description="D-isomer specific 2-hydroxyacid dehydrogenase NAD-binding" evidence="6">
    <location>
        <begin position="106"/>
        <end position="289"/>
    </location>
</feature>
<dbReference type="AlphaFoldDB" id="A0A238UBQ9"/>
<proteinExistence type="inferred from homology"/>
<keyword evidence="2 4" id="KW-0560">Oxidoreductase</keyword>
<dbReference type="Pfam" id="PF02826">
    <property type="entry name" value="2-Hacid_dh_C"/>
    <property type="match status" value="1"/>
</dbReference>
<evidence type="ECO:0000259" key="6">
    <source>
        <dbReference type="Pfam" id="PF02826"/>
    </source>
</evidence>
<dbReference type="InterPro" id="IPR006140">
    <property type="entry name" value="D-isomer_DH_NAD-bd"/>
</dbReference>
<dbReference type="PANTHER" id="PTHR42789">
    <property type="entry name" value="D-ISOMER SPECIFIC 2-HYDROXYACID DEHYDROGENASE FAMILY PROTEIN (AFU_ORTHOLOGUE AFUA_6G10090)"/>
    <property type="match status" value="1"/>
</dbReference>
<evidence type="ECO:0000256" key="4">
    <source>
        <dbReference type="RuleBase" id="RU003719"/>
    </source>
</evidence>
<dbReference type="InterPro" id="IPR050857">
    <property type="entry name" value="D-2-hydroxyacid_DH"/>
</dbReference>
<dbReference type="Gene3D" id="3.40.50.720">
    <property type="entry name" value="NAD(P)-binding Rossmann-like Domain"/>
    <property type="match status" value="2"/>
</dbReference>